<dbReference type="GO" id="GO:0051287">
    <property type="term" value="F:NAD binding"/>
    <property type="evidence" value="ECO:0007669"/>
    <property type="project" value="InterPro"/>
</dbReference>
<keyword evidence="8" id="KW-1185">Reference proteome</keyword>
<dbReference type="CDD" id="cd12168">
    <property type="entry name" value="Mand_dh_like"/>
    <property type="match status" value="1"/>
</dbReference>
<dbReference type="PROSITE" id="PS00671">
    <property type="entry name" value="D_2_HYDROXYACID_DH_3"/>
    <property type="match status" value="1"/>
</dbReference>
<accession>A0A1D8PCW3</accession>
<dbReference type="InterPro" id="IPR006139">
    <property type="entry name" value="D-isomer_2_OHA_DH_cat_dom"/>
</dbReference>
<dbReference type="PROSITE" id="PS00065">
    <property type="entry name" value="D_2_HYDROXYACID_DH_1"/>
    <property type="match status" value="1"/>
</dbReference>
<protein>
    <submittedName>
        <fullName evidence="7">Glyoxylate reductase</fullName>
    </submittedName>
</protein>
<name>A0A1D8PCW3_CANAL</name>
<dbReference type="AlphaFoldDB" id="A0A1D8PCW3"/>
<dbReference type="SMR" id="A0A1D8PCW3"/>
<evidence type="ECO:0000259" key="4">
    <source>
        <dbReference type="Pfam" id="PF00389"/>
    </source>
</evidence>
<dbReference type="GO" id="GO:0005829">
    <property type="term" value="C:cytosol"/>
    <property type="evidence" value="ECO:0000318"/>
    <property type="project" value="GO_Central"/>
</dbReference>
<evidence type="ECO:0000256" key="3">
    <source>
        <dbReference type="RuleBase" id="RU003719"/>
    </source>
</evidence>
<dbReference type="InterPro" id="IPR029752">
    <property type="entry name" value="D-isomer_DH_CS1"/>
</dbReference>
<dbReference type="eggNOG" id="KOG0069">
    <property type="taxonomic scope" value="Eukaryota"/>
</dbReference>
<dbReference type="GeneID" id="3636836"/>
<dbReference type="PANTHER" id="PTHR10996:SF257">
    <property type="entry name" value="GLYOXYLATE REDUCTASE 1"/>
    <property type="match status" value="1"/>
</dbReference>
<dbReference type="Proteomes" id="UP000000559">
    <property type="component" value="Chromosome 1"/>
</dbReference>
<reference evidence="7 8" key="3">
    <citation type="journal article" date="2013" name="Genome Biol.">
        <title>Assembly of a phased diploid Candida albicans genome facilitates allele-specific measurements and provides a simple model for repeat and indel structure.</title>
        <authorList>
            <person name="Muzzey D."/>
            <person name="Schwartz K."/>
            <person name="Weissman J.S."/>
            <person name="Sherlock G."/>
        </authorList>
    </citation>
    <scope>NUCLEOTIDE SEQUENCE [LARGE SCALE GENOMIC DNA]</scope>
    <source>
        <strain evidence="8">SC5314 / ATCC MYA-2876</strain>
    </source>
</reference>
<dbReference type="FunCoup" id="A0A1D8PCW3">
    <property type="interactions" value="495"/>
</dbReference>
<gene>
    <name evidence="6 7" type="primary">GOR1</name>
    <name evidence="7" type="ordered locus">CAALFM_C102980WA</name>
    <name evidence="6" type="ordered locus">orf19.10506</name>
</gene>
<evidence type="ECO:0000313" key="7">
    <source>
        <dbReference type="EMBL" id="AOW25979.1"/>
    </source>
</evidence>
<dbReference type="InterPro" id="IPR006140">
    <property type="entry name" value="D-isomer_DH_NAD-bd"/>
</dbReference>
<dbReference type="InParanoid" id="A0A1D8PCW3"/>
<evidence type="ECO:0000256" key="2">
    <source>
        <dbReference type="ARBA" id="ARBA00023002"/>
    </source>
</evidence>
<dbReference type="InterPro" id="IPR036291">
    <property type="entry name" value="NAD(P)-bd_dom_sf"/>
</dbReference>
<keyword evidence="2 3" id="KW-0560">Oxidoreductase</keyword>
<evidence type="ECO:0000313" key="8">
    <source>
        <dbReference type="Proteomes" id="UP000000559"/>
    </source>
</evidence>
<dbReference type="InterPro" id="IPR050223">
    <property type="entry name" value="D-isomer_2-hydroxyacid_DH"/>
</dbReference>
<dbReference type="GO" id="GO:0016618">
    <property type="term" value="F:hydroxypyruvate reductase [NAD(P)H] activity"/>
    <property type="evidence" value="ECO:0000318"/>
    <property type="project" value="GO_Central"/>
</dbReference>
<feature type="domain" description="D-isomer specific 2-hydroxyacid dehydrogenase NAD-binding" evidence="5">
    <location>
        <begin position="124"/>
        <end position="304"/>
    </location>
</feature>
<sequence length="342" mass="37825">MTTGTSKPKVLLVGEFIYSKQKWSELEEIAEVIQSESTTREQFIQDLKTKYNDITCIARTFYSINETGRFDADLAQHMPKTLKSVSHCGAGYDQVDVEPFTRLGVQVSNVTEPVERPTADVAVFLVLACMRNFLQGRQILMNGEWPSNGDKEAAGAPLGHTPQGKVVGILGMGGIGRAIRDRLKPFGFDGIVYYNRKQLSPELEKGAEYVTMDELFKQSDVIIIGVPLNAKTRHLIDKEAIQKMKDGVVLVNIARGAIIDEKHLPELIKSGKIGAFGADVFEHEPEVSAELVNLPNVVALPHMGTHSVEALTNMEEWVVCNVETFIKTGKLKTIVPEQQGIF</sequence>
<dbReference type="FunFam" id="3.40.50.720:FF:000026">
    <property type="entry name" value="Glyoxylate/hydroxypyruvate reductase B"/>
    <property type="match status" value="1"/>
</dbReference>
<evidence type="ECO:0000259" key="5">
    <source>
        <dbReference type="Pfam" id="PF02826"/>
    </source>
</evidence>
<reference evidence="7 8" key="2">
    <citation type="journal article" date="2007" name="Genome Biol.">
        <title>Assembly of the Candida albicans genome into sixteen supercontigs aligned on the eight chromosomes.</title>
        <authorList>
            <person name="van het Hoog M."/>
            <person name="Rast T.J."/>
            <person name="Martchenko M."/>
            <person name="Grindle S."/>
            <person name="Dignard D."/>
            <person name="Hogues H."/>
            <person name="Cuomo C."/>
            <person name="Berriman M."/>
            <person name="Scherer S."/>
            <person name="Magee B.B."/>
            <person name="Whiteway M."/>
            <person name="Chibana H."/>
            <person name="Nantel A."/>
            <person name="Magee P.T."/>
        </authorList>
    </citation>
    <scope>GENOME REANNOTATION</scope>
    <source>
        <strain evidence="8">SC5314 / ATCC MYA-2876</strain>
    </source>
</reference>
<dbReference type="GO" id="GO:0030267">
    <property type="term" value="F:glyoxylate reductase (NADPH) activity"/>
    <property type="evidence" value="ECO:0000318"/>
    <property type="project" value="GO_Central"/>
</dbReference>
<dbReference type="KEGG" id="cal:CAALFM_C102980WA"/>
<organism evidence="7 8">
    <name type="scientific">Candida albicans (strain SC5314 / ATCC MYA-2876)</name>
    <name type="common">Yeast</name>
    <dbReference type="NCBI Taxonomy" id="237561"/>
    <lineage>
        <taxon>Eukaryota</taxon>
        <taxon>Fungi</taxon>
        <taxon>Dikarya</taxon>
        <taxon>Ascomycota</taxon>
        <taxon>Saccharomycotina</taxon>
        <taxon>Pichiomycetes</taxon>
        <taxon>Debaryomycetaceae</taxon>
        <taxon>Candida/Lodderomyces clade</taxon>
        <taxon>Candida</taxon>
    </lineage>
</organism>
<dbReference type="SUPFAM" id="SSF51735">
    <property type="entry name" value="NAD(P)-binding Rossmann-fold domains"/>
    <property type="match status" value="1"/>
</dbReference>
<dbReference type="Pfam" id="PF00389">
    <property type="entry name" value="2-Hacid_dh"/>
    <property type="match status" value="1"/>
</dbReference>
<dbReference type="CGD" id="CAL0000192040">
    <property type="gene designation" value="GOR1"/>
</dbReference>
<evidence type="ECO:0000313" key="6">
    <source>
        <dbReference type="CGD" id="CAL0000192040"/>
    </source>
</evidence>
<dbReference type="OrthoDB" id="9991913at2759"/>
<comment type="similarity">
    <text evidence="1 3">Belongs to the D-isomer specific 2-hydroxyacid dehydrogenase family.</text>
</comment>
<dbReference type="InterPro" id="IPR029753">
    <property type="entry name" value="D-isomer_DH_CS"/>
</dbReference>
<dbReference type="STRING" id="237561.A0A1D8PCW3"/>
<proteinExistence type="inferred from homology"/>
<reference evidence="7 8" key="1">
    <citation type="journal article" date="2004" name="Proc. Natl. Acad. Sci. U.S.A.">
        <title>The diploid genome sequence of Candida albicans.</title>
        <authorList>
            <person name="Jones T."/>
            <person name="Federspiel N.A."/>
            <person name="Chibana H."/>
            <person name="Dungan J."/>
            <person name="Kalman S."/>
            <person name="Magee B.B."/>
            <person name="Newport G."/>
            <person name="Thorstenson Y.R."/>
            <person name="Agabian N."/>
            <person name="Magee P.T."/>
            <person name="Davis R.W."/>
            <person name="Scherer S."/>
        </authorList>
    </citation>
    <scope>NUCLEOTIDE SEQUENCE [LARGE SCALE GENOMIC DNA]</scope>
    <source>
        <strain evidence="8">SC5314 / ATCC MYA-2876</strain>
    </source>
</reference>
<dbReference type="RefSeq" id="XP_721487.1">
    <property type="nucleotide sequence ID" value="XM_716394.1"/>
</dbReference>
<dbReference type="SUPFAM" id="SSF52283">
    <property type="entry name" value="Formate/glycerate dehydrogenase catalytic domain-like"/>
    <property type="match status" value="1"/>
</dbReference>
<dbReference type="Pfam" id="PF02826">
    <property type="entry name" value="2-Hacid_dh_C"/>
    <property type="match status" value="1"/>
</dbReference>
<dbReference type="PANTHER" id="PTHR10996">
    <property type="entry name" value="2-HYDROXYACID DEHYDROGENASE-RELATED"/>
    <property type="match status" value="1"/>
</dbReference>
<evidence type="ECO:0000256" key="1">
    <source>
        <dbReference type="ARBA" id="ARBA00005854"/>
    </source>
</evidence>
<dbReference type="VEuPathDB" id="FungiDB:C1_02980W_A"/>
<dbReference type="Gene3D" id="3.40.50.720">
    <property type="entry name" value="NAD(P)-binding Rossmann-like Domain"/>
    <property type="match status" value="2"/>
</dbReference>
<dbReference type="EMBL" id="CP017623">
    <property type="protein sequence ID" value="AOW25979.1"/>
    <property type="molecule type" value="Genomic_DNA"/>
</dbReference>
<feature type="domain" description="D-isomer specific 2-hydroxyacid dehydrogenase catalytic" evidence="4">
    <location>
        <begin position="24"/>
        <end position="335"/>
    </location>
</feature>